<dbReference type="Proteomes" id="UP000267029">
    <property type="component" value="Unassembled WGS sequence"/>
</dbReference>
<reference evidence="7 8" key="1">
    <citation type="submission" date="2018-10" db="EMBL/GenBank/DDBJ databases">
        <authorList>
            <consortium name="Pathogen Informatics"/>
        </authorList>
    </citation>
    <scope>NUCLEOTIDE SEQUENCE [LARGE SCALE GENOMIC DNA]</scope>
</reference>
<feature type="domain" description="Myotubularin phosphatase" evidence="6">
    <location>
        <begin position="137"/>
        <end position="540"/>
    </location>
</feature>
<dbReference type="STRING" id="53468.A0A158QU10"/>
<accession>A0A158QU10</accession>
<dbReference type="AlphaFoldDB" id="A0A158QU10"/>
<dbReference type="GO" id="GO:0005737">
    <property type="term" value="C:cytoplasm"/>
    <property type="evidence" value="ECO:0007669"/>
    <property type="project" value="TreeGrafter"/>
</dbReference>
<dbReference type="InterPro" id="IPR029021">
    <property type="entry name" value="Prot-tyrosine_phosphatase-like"/>
</dbReference>
<dbReference type="GO" id="GO:0016020">
    <property type="term" value="C:membrane"/>
    <property type="evidence" value="ECO:0007669"/>
    <property type="project" value="TreeGrafter"/>
</dbReference>
<feature type="region of interest" description="Disordered" evidence="5">
    <location>
        <begin position="572"/>
        <end position="595"/>
    </location>
</feature>
<comment type="similarity">
    <text evidence="1">Belongs to the protein-tyrosine phosphatase family. Non-receptor class myotubularin subfamily.</text>
</comment>
<feature type="active site" description="Phosphocysteine intermediate" evidence="3">
    <location>
        <position position="353"/>
    </location>
</feature>
<dbReference type="InterPro" id="IPR003595">
    <property type="entry name" value="Tyr_Pase_cat"/>
</dbReference>
<dbReference type="Pfam" id="PF06602">
    <property type="entry name" value="Myotub-related"/>
    <property type="match status" value="1"/>
</dbReference>
<feature type="binding site" evidence="4">
    <location>
        <begin position="353"/>
        <end position="359"/>
    </location>
    <ligand>
        <name>substrate</name>
    </ligand>
</feature>
<evidence type="ECO:0000313" key="9">
    <source>
        <dbReference type="WBParaSite" id="MCU_000595-RA"/>
    </source>
</evidence>
<evidence type="ECO:0000259" key="6">
    <source>
        <dbReference type="PROSITE" id="PS51339"/>
    </source>
</evidence>
<sequence>MAHRPSMTAEELVARYANCRCLTGDGSTGVIELTNFRLSFISAGGTRSVSHSVPLSTIQSIELKRCYRTEQVTQQIGIFLVCKDLRQLRFVIPDVKIGEELGRQIKELFRPTYRTRPLFAYLFANDCISKNLYLESGWNIYSPEEEYHRQNVINNGWRISKANEGYKLCRTYPEVLVVPAKVTDDLLFGCAPHRARRRLPVLSWLHPESRASLTRSAQPMAGVQGRRNEADEELIRCIREANANTVNLLIFDARPQFTAVVNRGRGGGVENPTFYTNTQYSFMSIPNLHAIRSSFTKLVAATSSVALSQQENLNWLKSIHETKWLYNNQQILSAAADAADQIENHKSSILVHCSDGWDRTPQITSLAMLMLDPYYRTLRGFQVLIEKEWISFGHKFCQRTGGPADGGNLVFPWASPVVPSSPVKLEASSSEERSPIFLQFIDCVWQMMIQFPASFEFNETFLITILDELYACRFGTFLFDSECDARDNYARLHTISLWAYINANTKIFLNPTYTPAEVSGHRLIIPCSMAYRLDLWNGYYLRWTPSMRCQEPVVSRSARVFDRMQKFKTLSRSRRWRRKEDGGKEQSTSPAAGSVTSLPLAEKQAALGPSGTLASVQSNVSPPRIYPRFPISNGTAAVDLASAITQP</sequence>
<evidence type="ECO:0000256" key="4">
    <source>
        <dbReference type="PIRSR" id="PIRSR630564-2"/>
    </source>
</evidence>
<dbReference type="PANTHER" id="PTHR10807:SF128">
    <property type="entry name" value="PHOSPHATIDYLINOSITOL-3,5-BISPHOSPHATE 3-PHOSPHATASE"/>
    <property type="match status" value="1"/>
</dbReference>
<dbReference type="EMBL" id="UXSR01005201">
    <property type="protein sequence ID" value="VDD79562.1"/>
    <property type="molecule type" value="Genomic_DNA"/>
</dbReference>
<dbReference type="SMART" id="SM00404">
    <property type="entry name" value="PTPc_motif"/>
    <property type="match status" value="1"/>
</dbReference>
<reference evidence="9" key="2">
    <citation type="submission" date="2019-11" db="UniProtKB">
        <authorList>
            <consortium name="WormBaseParasite"/>
        </authorList>
    </citation>
    <scope>IDENTIFICATION</scope>
</reference>
<dbReference type="OrthoDB" id="271628at2759"/>
<dbReference type="SUPFAM" id="SSF52799">
    <property type="entry name" value="(Phosphotyrosine protein) phosphatases II"/>
    <property type="match status" value="1"/>
</dbReference>
<evidence type="ECO:0000313" key="7">
    <source>
        <dbReference type="EMBL" id="VDD79562.1"/>
    </source>
</evidence>
<evidence type="ECO:0000256" key="3">
    <source>
        <dbReference type="PIRSR" id="PIRSR630564-1"/>
    </source>
</evidence>
<name>A0A158QU10_MESCO</name>
<keyword evidence="2" id="KW-0443">Lipid metabolism</keyword>
<dbReference type="Gene3D" id="2.30.29.30">
    <property type="entry name" value="Pleckstrin-homology domain (PH domain)/Phosphotyrosine-binding domain (PTB)"/>
    <property type="match status" value="1"/>
</dbReference>
<evidence type="ECO:0000256" key="1">
    <source>
        <dbReference type="ARBA" id="ARBA00007471"/>
    </source>
</evidence>
<gene>
    <name evidence="7" type="ORF">MCOS_LOCUS5565</name>
</gene>
<dbReference type="InterPro" id="IPR016130">
    <property type="entry name" value="Tyr_Pase_AS"/>
</dbReference>
<dbReference type="PROSITE" id="PS51339">
    <property type="entry name" value="PPASE_MYOTUBULARIN"/>
    <property type="match status" value="1"/>
</dbReference>
<keyword evidence="8" id="KW-1185">Reference proteome</keyword>
<evidence type="ECO:0000256" key="5">
    <source>
        <dbReference type="SAM" id="MobiDB-lite"/>
    </source>
</evidence>
<dbReference type="WBParaSite" id="MCU_000595-RA">
    <property type="protein sequence ID" value="MCU_000595-RA"/>
    <property type="gene ID" value="MCU_000595"/>
</dbReference>
<evidence type="ECO:0000256" key="2">
    <source>
        <dbReference type="ARBA" id="ARBA00023098"/>
    </source>
</evidence>
<dbReference type="InterPro" id="IPR010569">
    <property type="entry name" value="Myotubularin-like_Pase_dom"/>
</dbReference>
<feature type="compositionally biased region" description="Polar residues" evidence="5">
    <location>
        <begin position="585"/>
        <end position="595"/>
    </location>
</feature>
<dbReference type="PANTHER" id="PTHR10807">
    <property type="entry name" value="MYOTUBULARIN-RELATED"/>
    <property type="match status" value="1"/>
</dbReference>
<dbReference type="PROSITE" id="PS00383">
    <property type="entry name" value="TYR_PHOSPHATASE_1"/>
    <property type="match status" value="1"/>
</dbReference>
<dbReference type="SUPFAM" id="SSF50729">
    <property type="entry name" value="PH domain-like"/>
    <property type="match status" value="1"/>
</dbReference>
<organism evidence="9">
    <name type="scientific">Mesocestoides corti</name>
    <name type="common">Flatworm</name>
    <dbReference type="NCBI Taxonomy" id="53468"/>
    <lineage>
        <taxon>Eukaryota</taxon>
        <taxon>Metazoa</taxon>
        <taxon>Spiralia</taxon>
        <taxon>Lophotrochozoa</taxon>
        <taxon>Platyhelminthes</taxon>
        <taxon>Cestoda</taxon>
        <taxon>Eucestoda</taxon>
        <taxon>Cyclophyllidea</taxon>
        <taxon>Mesocestoididae</taxon>
        <taxon>Mesocestoides</taxon>
    </lineage>
</organism>
<protein>
    <submittedName>
        <fullName evidence="9">Phosphatidylinositol-3-phosphatase</fullName>
    </submittedName>
</protein>
<dbReference type="GO" id="GO:0004438">
    <property type="term" value="F:phosphatidylinositol-3-phosphate phosphatase activity"/>
    <property type="evidence" value="ECO:0007669"/>
    <property type="project" value="TreeGrafter"/>
</dbReference>
<dbReference type="GO" id="GO:0046856">
    <property type="term" value="P:phosphatidylinositol dephosphorylation"/>
    <property type="evidence" value="ECO:0007669"/>
    <property type="project" value="TreeGrafter"/>
</dbReference>
<proteinExistence type="inferred from homology"/>
<evidence type="ECO:0000313" key="8">
    <source>
        <dbReference type="Proteomes" id="UP000267029"/>
    </source>
</evidence>
<dbReference type="InterPro" id="IPR030564">
    <property type="entry name" value="Myotubularin"/>
</dbReference>
<dbReference type="InterPro" id="IPR011993">
    <property type="entry name" value="PH-like_dom_sf"/>
</dbReference>